<keyword evidence="9" id="KW-1185">Reference proteome</keyword>
<evidence type="ECO:0000313" key="9">
    <source>
        <dbReference type="Proteomes" id="UP000308199"/>
    </source>
</evidence>
<dbReference type="GO" id="GO:0005886">
    <property type="term" value="C:plasma membrane"/>
    <property type="evidence" value="ECO:0007669"/>
    <property type="project" value="TreeGrafter"/>
</dbReference>
<accession>A0A4S4LF44</accession>
<dbReference type="CDD" id="cd00637">
    <property type="entry name" value="7tm_classA_rhodopsin-like"/>
    <property type="match status" value="1"/>
</dbReference>
<dbReference type="PROSITE" id="PS50262">
    <property type="entry name" value="G_PROTEIN_RECEP_F1_2"/>
    <property type="match status" value="1"/>
</dbReference>
<evidence type="ECO:0000313" key="8">
    <source>
        <dbReference type="EMBL" id="THH10514.1"/>
    </source>
</evidence>
<feature type="transmembrane region" description="Helical" evidence="6">
    <location>
        <begin position="116"/>
        <end position="135"/>
    </location>
</feature>
<feature type="transmembrane region" description="Helical" evidence="6">
    <location>
        <begin position="67"/>
        <end position="88"/>
    </location>
</feature>
<comment type="caution">
    <text evidence="8">The sequence shown here is derived from an EMBL/GenBank/DDBJ whole genome shotgun (WGS) entry which is preliminary data.</text>
</comment>
<feature type="transmembrane region" description="Helical" evidence="6">
    <location>
        <begin position="290"/>
        <end position="310"/>
    </location>
</feature>
<feature type="transmembrane region" description="Helical" evidence="6">
    <location>
        <begin position="196"/>
        <end position="215"/>
    </location>
</feature>
<feature type="compositionally biased region" description="Basic residues" evidence="5">
    <location>
        <begin position="350"/>
        <end position="361"/>
    </location>
</feature>
<keyword evidence="3 6" id="KW-1133">Transmembrane helix</keyword>
<comment type="subcellular location">
    <subcellularLocation>
        <location evidence="1">Membrane</location>
        <topology evidence="1">Multi-pass membrane protein</topology>
    </subcellularLocation>
</comment>
<keyword evidence="2 6" id="KW-0812">Transmembrane</keyword>
<dbReference type="AlphaFoldDB" id="A0A4S4LF44"/>
<dbReference type="InterPro" id="IPR017452">
    <property type="entry name" value="GPCR_Rhodpsn_7TM"/>
</dbReference>
<evidence type="ECO:0000256" key="4">
    <source>
        <dbReference type="ARBA" id="ARBA00023136"/>
    </source>
</evidence>
<feature type="region of interest" description="Disordered" evidence="5">
    <location>
        <begin position="348"/>
        <end position="386"/>
    </location>
</feature>
<dbReference type="GO" id="GO:0004930">
    <property type="term" value="F:G protein-coupled receptor activity"/>
    <property type="evidence" value="ECO:0007669"/>
    <property type="project" value="TreeGrafter"/>
</dbReference>
<dbReference type="GO" id="GO:0007189">
    <property type="term" value="P:adenylate cyclase-activating G protein-coupled receptor signaling pathway"/>
    <property type="evidence" value="ECO:0007669"/>
    <property type="project" value="TreeGrafter"/>
</dbReference>
<dbReference type="Proteomes" id="UP000308199">
    <property type="component" value="Unassembled WGS sequence"/>
</dbReference>
<proteinExistence type="predicted"/>
<dbReference type="EMBL" id="SGPK01000034">
    <property type="protein sequence ID" value="THH10514.1"/>
    <property type="molecule type" value="Genomic_DNA"/>
</dbReference>
<dbReference type="PANTHER" id="PTHR23112">
    <property type="entry name" value="G PROTEIN-COUPLED RECEPTOR 157-RELATED"/>
    <property type="match status" value="1"/>
</dbReference>
<feature type="transmembrane region" description="Helical" evidence="6">
    <location>
        <begin position="147"/>
        <end position="166"/>
    </location>
</feature>
<dbReference type="Gene3D" id="1.20.1070.10">
    <property type="entry name" value="Rhodopsin 7-helix transmembrane proteins"/>
    <property type="match status" value="1"/>
</dbReference>
<feature type="region of interest" description="Disordered" evidence="5">
    <location>
        <begin position="458"/>
        <end position="513"/>
    </location>
</feature>
<evidence type="ECO:0000256" key="1">
    <source>
        <dbReference type="ARBA" id="ARBA00004141"/>
    </source>
</evidence>
<evidence type="ECO:0000256" key="3">
    <source>
        <dbReference type="ARBA" id="ARBA00022989"/>
    </source>
</evidence>
<sequence>MSDDGCVSVDNLKTCLTRGQSIGIALIAESGLISLTSLLVLLVLIIKNVYRNSRMSFEEKRRLVQEPTDILVISLFAADFLQGIGAALDIRWANTGAVHTGKFCAAQGAIQQLGEASVAMTTLAIALQTFVAVCFRKFVHDMKPAIAIVAFIWIYVILFVSIGASVNGASDYYVPTPYWCWIGENFAKERILGEYFWLWVTLFVSIFVYVPMFLWGNGNIKVDKTHWWKISLRLKPKAFSEEENARDRPPFMSLAILGYPVLYSIIVLPLSVTRWVSFSRTGTSSVPSAATFAATFLFGLSGAVNVILILSTRPNLLLFNCESEPSLAGDREMRTADLELTGGIATSMKRSGHWRSRRRRQLHENGRISTPSRSSSRDTTHAYAQSNGDEDLYDLYGVYPKYVAQSEHDLGSTSFGSDMLAIGHESSQPFRISDEMGPESSSSPVLLDMLHRGNAEYVDVDSLSPHRESTGSKEEHDSASSAVLPARELDEELYGESTRSKVHLRKERTDHDS</sequence>
<protein>
    <recommendedName>
        <fullName evidence="7">G-protein coupled receptors family 1 profile domain-containing protein</fullName>
    </recommendedName>
</protein>
<keyword evidence="4 6" id="KW-0472">Membrane</keyword>
<evidence type="ECO:0000259" key="7">
    <source>
        <dbReference type="PROSITE" id="PS50262"/>
    </source>
</evidence>
<name>A0A4S4LF44_9AGAM</name>
<reference evidence="8 9" key="1">
    <citation type="submission" date="2019-02" db="EMBL/GenBank/DDBJ databases">
        <title>Genome sequencing of the rare red list fungi Phellinidium pouzarii.</title>
        <authorList>
            <person name="Buettner E."/>
            <person name="Kellner H."/>
        </authorList>
    </citation>
    <scope>NUCLEOTIDE SEQUENCE [LARGE SCALE GENOMIC DNA]</scope>
    <source>
        <strain evidence="8 9">DSM 108285</strain>
    </source>
</reference>
<organism evidence="8 9">
    <name type="scientific">Phellinidium pouzarii</name>
    <dbReference type="NCBI Taxonomy" id="167371"/>
    <lineage>
        <taxon>Eukaryota</taxon>
        <taxon>Fungi</taxon>
        <taxon>Dikarya</taxon>
        <taxon>Basidiomycota</taxon>
        <taxon>Agaricomycotina</taxon>
        <taxon>Agaricomycetes</taxon>
        <taxon>Hymenochaetales</taxon>
        <taxon>Hymenochaetaceae</taxon>
        <taxon>Phellinidium</taxon>
    </lineage>
</organism>
<dbReference type="OrthoDB" id="100006at2759"/>
<evidence type="ECO:0000256" key="2">
    <source>
        <dbReference type="ARBA" id="ARBA00022692"/>
    </source>
</evidence>
<feature type="compositionally biased region" description="Basic and acidic residues" evidence="5">
    <location>
        <begin position="464"/>
        <end position="478"/>
    </location>
</feature>
<evidence type="ECO:0000256" key="5">
    <source>
        <dbReference type="SAM" id="MobiDB-lite"/>
    </source>
</evidence>
<dbReference type="SUPFAM" id="SSF81321">
    <property type="entry name" value="Family A G protein-coupled receptor-like"/>
    <property type="match status" value="1"/>
</dbReference>
<evidence type="ECO:0000256" key="6">
    <source>
        <dbReference type="SAM" id="Phobius"/>
    </source>
</evidence>
<feature type="transmembrane region" description="Helical" evidence="6">
    <location>
        <begin position="22"/>
        <end position="46"/>
    </location>
</feature>
<gene>
    <name evidence="8" type="ORF">EW145_g1272</name>
</gene>
<feature type="transmembrane region" description="Helical" evidence="6">
    <location>
        <begin position="251"/>
        <end position="270"/>
    </location>
</feature>
<feature type="domain" description="G-protein coupled receptors family 1 profile" evidence="7">
    <location>
        <begin position="36"/>
        <end position="309"/>
    </location>
</feature>
<dbReference type="PANTHER" id="PTHR23112:SF37">
    <property type="entry name" value="G PROTEIN-COUPLED RECEPTOR GPR1"/>
    <property type="match status" value="1"/>
</dbReference>